<feature type="transmembrane region" description="Helical" evidence="10">
    <location>
        <begin position="326"/>
        <end position="344"/>
    </location>
</feature>
<sequence length="507" mass="56018">MKGKGKGKGTKSSFLGGARGGVTPVAACVLAFAFALKVLLFPAYRSTDFEVHRNWLAVTHSLPLAEWYVDETSEWTLDYPPLFAWFEYLLSLVAALVDPEMLVVSNLSYASEATIAFQRASVIATESVLILAAYLFCRRAKRGAFGVLAFLIALNPGLLIVDHIHFQYNGLLLGIFMLSLEALQRENVLLSALLFSVLLNMKHLFAVAGPYFFVYMLRRYCFLPRGKFSFGRFLLLGLVVASVCGLSLGPFVLNGTIGNLLGRLFPFGRGLCHAYWAPNFWALYSAADKVLVKLARLVPGLALDVEEGNLAGGLVGVAKFGVLPQITPTTTLVLVVLSMAPCLVRTWRNPKPANVLRDVAYVNLCGFMFGYHVHEKAVLHFIIPMAFSAVLSKSLASDYARTSWPAYISLLPLLFRPEEQLLKQLVVAFHCIIVTSLSQSRGRRRTGKGSRASALYVPSLVGLQVYTNFHQVIFGSKYAFLPLLLMSVSSSLGLFHLFCRQFWTYVV</sequence>
<comment type="pathway">
    <text evidence="2 10">Protein modification; protein glycosylation.</text>
</comment>
<dbReference type="Proteomes" id="UP000316726">
    <property type="component" value="Chromosome 1"/>
</dbReference>
<dbReference type="GO" id="GO:0042283">
    <property type="term" value="F:dolichyl pyrophosphate Glc1Man9GlcNAc2 alpha-1,3-glucosyltransferase activity"/>
    <property type="evidence" value="ECO:0007669"/>
    <property type="project" value="TreeGrafter"/>
</dbReference>
<keyword evidence="9 10" id="KW-0472">Membrane</keyword>
<feature type="transmembrane region" description="Helical" evidence="10">
    <location>
        <begin position="21"/>
        <end position="44"/>
    </location>
</feature>
<evidence type="ECO:0000256" key="9">
    <source>
        <dbReference type="ARBA" id="ARBA00023136"/>
    </source>
</evidence>
<feature type="transmembrane region" description="Helical" evidence="10">
    <location>
        <begin position="144"/>
        <end position="168"/>
    </location>
</feature>
<protein>
    <recommendedName>
        <fullName evidence="10">Alpha-1,3-glucosyltransferase</fullName>
        <ecNumber evidence="10">2.4.1.-</ecNumber>
    </recommendedName>
</protein>
<evidence type="ECO:0000256" key="6">
    <source>
        <dbReference type="ARBA" id="ARBA00022692"/>
    </source>
</evidence>
<keyword evidence="5 10" id="KW-0808">Transferase</keyword>
<evidence type="ECO:0000256" key="5">
    <source>
        <dbReference type="ARBA" id="ARBA00022679"/>
    </source>
</evidence>
<evidence type="ECO:0000256" key="4">
    <source>
        <dbReference type="ARBA" id="ARBA00022676"/>
    </source>
</evidence>
<feature type="transmembrane region" description="Helical" evidence="10">
    <location>
        <begin position="188"/>
        <end position="213"/>
    </location>
</feature>
<feature type="transmembrane region" description="Helical" evidence="10">
    <location>
        <begin position="452"/>
        <end position="473"/>
    </location>
</feature>
<evidence type="ECO:0000313" key="12">
    <source>
        <dbReference type="Proteomes" id="UP000316726"/>
    </source>
</evidence>
<feature type="transmembrane region" description="Helical" evidence="10">
    <location>
        <begin position="116"/>
        <end position="137"/>
    </location>
</feature>
<comment type="similarity">
    <text evidence="3 10">Belongs to the ALG6/ALG8 glucosyltransferase family.</text>
</comment>
<dbReference type="OrthoDB" id="1689333at2759"/>
<keyword evidence="12" id="KW-1185">Reference proteome</keyword>
<dbReference type="UniPathway" id="UPA00378"/>
<evidence type="ECO:0000313" key="11">
    <source>
        <dbReference type="EMBL" id="QDZ17780.1"/>
    </source>
</evidence>
<dbReference type="InterPro" id="IPR004856">
    <property type="entry name" value="Glyco_trans_ALG6/ALG8"/>
</dbReference>
<keyword evidence="7 10" id="KW-0256">Endoplasmic reticulum</keyword>
<dbReference type="EMBL" id="CP031034">
    <property type="protein sequence ID" value="QDZ17780.1"/>
    <property type="molecule type" value="Genomic_DNA"/>
</dbReference>
<dbReference type="GO" id="GO:0006487">
    <property type="term" value="P:protein N-linked glycosylation"/>
    <property type="evidence" value="ECO:0007669"/>
    <property type="project" value="TreeGrafter"/>
</dbReference>
<dbReference type="PANTHER" id="PTHR12413:SF2">
    <property type="entry name" value="DOLICHYL PYROPHOSPHATE GLC1MAN9GLCNAC2 ALPHA-1,3-GLUCOSYLTRANSFERASE-RELATED"/>
    <property type="match status" value="1"/>
</dbReference>
<dbReference type="GO" id="GO:0005789">
    <property type="term" value="C:endoplasmic reticulum membrane"/>
    <property type="evidence" value="ECO:0007669"/>
    <property type="project" value="UniProtKB-SubCell"/>
</dbReference>
<evidence type="ECO:0000256" key="2">
    <source>
        <dbReference type="ARBA" id="ARBA00004922"/>
    </source>
</evidence>
<evidence type="ECO:0000256" key="1">
    <source>
        <dbReference type="ARBA" id="ARBA00004477"/>
    </source>
</evidence>
<reference evidence="11 12" key="1">
    <citation type="submission" date="2018-07" db="EMBL/GenBank/DDBJ databases">
        <title>The complete nuclear genome of the prasinophyte Chloropicon primus (CCMP1205).</title>
        <authorList>
            <person name="Pombert J.-F."/>
            <person name="Otis C."/>
            <person name="Turmel M."/>
            <person name="Lemieux C."/>
        </authorList>
    </citation>
    <scope>NUCLEOTIDE SEQUENCE [LARGE SCALE GENOMIC DNA]</scope>
    <source>
        <strain evidence="11 12">CCMP1205</strain>
    </source>
</reference>
<dbReference type="Pfam" id="PF03155">
    <property type="entry name" value="Alg6_Alg8"/>
    <property type="match status" value="1"/>
</dbReference>
<dbReference type="EC" id="2.4.1.-" evidence="10"/>
<keyword evidence="8 10" id="KW-1133">Transmembrane helix</keyword>
<evidence type="ECO:0000256" key="7">
    <source>
        <dbReference type="ARBA" id="ARBA00022824"/>
    </source>
</evidence>
<organism evidence="11 12">
    <name type="scientific">Chloropicon primus</name>
    <dbReference type="NCBI Taxonomy" id="1764295"/>
    <lineage>
        <taxon>Eukaryota</taxon>
        <taxon>Viridiplantae</taxon>
        <taxon>Chlorophyta</taxon>
        <taxon>Chloropicophyceae</taxon>
        <taxon>Chloropicales</taxon>
        <taxon>Chloropicaceae</taxon>
        <taxon>Chloropicon</taxon>
    </lineage>
</organism>
<dbReference type="STRING" id="1764295.A0A5B8MEM4"/>
<comment type="subcellular location">
    <subcellularLocation>
        <location evidence="1 10">Endoplasmic reticulum membrane</location>
        <topology evidence="1 10">Multi-pass membrane protein</topology>
    </subcellularLocation>
</comment>
<evidence type="ECO:0000256" key="10">
    <source>
        <dbReference type="RuleBase" id="RU363110"/>
    </source>
</evidence>
<evidence type="ECO:0000256" key="8">
    <source>
        <dbReference type="ARBA" id="ARBA00022989"/>
    </source>
</evidence>
<accession>A0A5B8MEM4</accession>
<feature type="transmembrane region" description="Helical" evidence="10">
    <location>
        <begin position="479"/>
        <end position="499"/>
    </location>
</feature>
<dbReference type="AlphaFoldDB" id="A0A5B8MEM4"/>
<keyword evidence="6 10" id="KW-0812">Transmembrane</keyword>
<evidence type="ECO:0000256" key="3">
    <source>
        <dbReference type="ARBA" id="ARBA00008715"/>
    </source>
</evidence>
<name>A0A5B8MEM4_9CHLO</name>
<proteinExistence type="inferred from homology"/>
<gene>
    <name evidence="11" type="ORF">A3770_01p02980</name>
</gene>
<dbReference type="PANTHER" id="PTHR12413">
    <property type="entry name" value="DOLICHYL GLYCOSYLTRANSFERASE"/>
    <property type="match status" value="1"/>
</dbReference>
<keyword evidence="4 10" id="KW-0328">Glycosyltransferase</keyword>
<feature type="transmembrane region" description="Helical" evidence="10">
    <location>
        <begin position="233"/>
        <end position="253"/>
    </location>
</feature>